<accession>W0VD87</accession>
<proteinExistence type="predicted"/>
<sequence>MCGLANVALYTATHGIPSHHLQKMQRVAQSRNTPYAVRFTTRGAAEDMDLGHHTKPLNVKAKTCQSGIARARIRSDGLSRPDNRELTESSQRNIHSLLSDPNSGVISTQLMLTAQQLEKLRSDGEIQITDHKGETLARSRSGEYLLTPQGPLNAQGKAQLYAVSERKKGAHSRVSTTPLHVLTAKPQQGPVRSVHQLVADYDMLMTGTPFENFGERSIPKAHSGRGTFENALRNQYVHARPAAADTAYIESGFAAFSFGNATPASFSQAVPPPPSGFNPERRGSVFNSRGGMSWTPSAPRKSSAGVASESDHELINAINLELGVTAVQHGPEINNPATSILAASEAVFFLPKTIANGSGVIMARTHEEVKSVLASIKDAHFTFIGNDTWGRRPSAQFTANRNRFENG</sequence>
<dbReference type="PATRIC" id="fig|1349767.4.peg.1640"/>
<dbReference type="Proteomes" id="UP000027604">
    <property type="component" value="Chromosome I"/>
</dbReference>
<dbReference type="InterPro" id="IPR005165">
    <property type="entry name" value="Anthrax_toxin_edema_cen"/>
</dbReference>
<reference evidence="2 3" key="1">
    <citation type="journal article" date="2015" name="Genome Announc.">
        <title>Genome Sequence of Mushroom Soft-Rot Pathogen Janthinobacterium agaricidamnosum.</title>
        <authorList>
            <person name="Graupner K."/>
            <person name="Lackner G."/>
            <person name="Hertweck C."/>
        </authorList>
    </citation>
    <scope>NUCLEOTIDE SEQUENCE [LARGE SCALE GENOMIC DNA]</scope>
    <source>
        <strain evidence="3">NBRC 102515 / DSM 9628</strain>
    </source>
</reference>
<dbReference type="HOGENOM" id="CLU_675750_0_0_4"/>
<dbReference type="AlphaFoldDB" id="W0VD87"/>
<evidence type="ECO:0000313" key="3">
    <source>
        <dbReference type="Proteomes" id="UP000027604"/>
    </source>
</evidence>
<keyword evidence="3" id="KW-1185">Reference proteome</keyword>
<dbReference type="KEGG" id="jag:GJA_5026"/>
<protein>
    <recommendedName>
        <fullName evidence="1">Anthrax toxin edema factor central domain-containing protein</fullName>
    </recommendedName>
</protein>
<dbReference type="InterPro" id="IPR037017">
    <property type="entry name" value="Anthrax_toxin_edema_cen_sf"/>
</dbReference>
<dbReference type="STRING" id="1349767.GJA_5026"/>
<evidence type="ECO:0000313" key="2">
    <source>
        <dbReference type="EMBL" id="CDG85625.1"/>
    </source>
</evidence>
<organism evidence="2 3">
    <name type="scientific">Janthinobacterium agaricidamnosum NBRC 102515 = DSM 9628</name>
    <dbReference type="NCBI Taxonomy" id="1349767"/>
    <lineage>
        <taxon>Bacteria</taxon>
        <taxon>Pseudomonadati</taxon>
        <taxon>Pseudomonadota</taxon>
        <taxon>Betaproteobacteria</taxon>
        <taxon>Burkholderiales</taxon>
        <taxon>Oxalobacteraceae</taxon>
        <taxon>Janthinobacterium</taxon>
    </lineage>
</organism>
<dbReference type="Gene3D" id="3.90.1760.10">
    <property type="entry name" value="Anthrax toxin, edema factor, central domain"/>
    <property type="match status" value="1"/>
</dbReference>
<gene>
    <name evidence="2" type="ORF">GJA_5026</name>
</gene>
<dbReference type="InterPro" id="IPR035099">
    <property type="entry name" value="Anthrax_toxin_C-terminal"/>
</dbReference>
<evidence type="ECO:0000259" key="1">
    <source>
        <dbReference type="Pfam" id="PF03497"/>
    </source>
</evidence>
<dbReference type="EMBL" id="HG322949">
    <property type="protein sequence ID" value="CDG85625.1"/>
    <property type="molecule type" value="Genomic_DNA"/>
</dbReference>
<name>W0VD87_9BURK</name>
<dbReference type="GO" id="GO:0008294">
    <property type="term" value="F:calcium- and calmodulin-responsive adenylate cyclase activity"/>
    <property type="evidence" value="ECO:0007669"/>
    <property type="project" value="InterPro"/>
</dbReference>
<dbReference type="SUPFAM" id="SSF81298">
    <property type="entry name" value="Adenylylcyclase toxin (the edema factor)"/>
    <property type="match status" value="1"/>
</dbReference>
<feature type="domain" description="Anthrax toxin edema factor central" evidence="1">
    <location>
        <begin position="13"/>
        <end position="171"/>
    </location>
</feature>
<dbReference type="Pfam" id="PF03497">
    <property type="entry name" value="Anthrax_toxA"/>
    <property type="match status" value="1"/>
</dbReference>
<dbReference type="GO" id="GO:0005576">
    <property type="term" value="C:extracellular region"/>
    <property type="evidence" value="ECO:0007669"/>
    <property type="project" value="InterPro"/>
</dbReference>